<dbReference type="PIRSF" id="PIRSF000193">
    <property type="entry name" value="Pyrrol-5-carb_rd"/>
    <property type="match status" value="1"/>
</dbReference>
<dbReference type="EMBL" id="LWSG01000012">
    <property type="protein sequence ID" value="OAS86768.1"/>
    <property type="molecule type" value="Genomic_DNA"/>
</dbReference>
<feature type="binding site" evidence="11">
    <location>
        <begin position="10"/>
        <end position="15"/>
    </location>
    <ligand>
        <name>NADP(+)</name>
        <dbReference type="ChEBI" id="CHEBI:58349"/>
    </ligand>
</feature>
<dbReference type="Proteomes" id="UP000078534">
    <property type="component" value="Unassembled WGS sequence"/>
</dbReference>
<evidence type="ECO:0000256" key="5">
    <source>
        <dbReference type="ARBA" id="ARBA00022650"/>
    </source>
</evidence>
<protein>
    <recommendedName>
        <fullName evidence="9 10">Pyrroline-5-carboxylate reductase</fullName>
        <shortName evidence="9">P5C reductase</shortName>
        <shortName evidence="9">P5CR</shortName>
        <ecNumber evidence="9 10">1.5.1.2</ecNumber>
    </recommendedName>
    <alternativeName>
        <fullName evidence="9">PCA reductase</fullName>
    </alternativeName>
</protein>
<dbReference type="OrthoDB" id="9805754at2"/>
<dbReference type="GO" id="GO:0055129">
    <property type="term" value="P:L-proline biosynthetic process"/>
    <property type="evidence" value="ECO:0007669"/>
    <property type="project" value="UniProtKB-UniRule"/>
</dbReference>
<evidence type="ECO:0000256" key="10">
    <source>
        <dbReference type="NCBIfam" id="TIGR00112"/>
    </source>
</evidence>
<comment type="catalytic activity">
    <reaction evidence="9">
        <text>L-proline + NAD(+) = (S)-1-pyrroline-5-carboxylate + NADH + 2 H(+)</text>
        <dbReference type="Rhea" id="RHEA:14105"/>
        <dbReference type="ChEBI" id="CHEBI:15378"/>
        <dbReference type="ChEBI" id="CHEBI:17388"/>
        <dbReference type="ChEBI" id="CHEBI:57540"/>
        <dbReference type="ChEBI" id="CHEBI:57945"/>
        <dbReference type="ChEBI" id="CHEBI:60039"/>
        <dbReference type="EC" id="1.5.1.2"/>
    </reaction>
</comment>
<accession>A0A179SZT9</accession>
<dbReference type="Gene3D" id="3.40.50.720">
    <property type="entry name" value="NAD(P)-binding Rossmann-like Domain"/>
    <property type="match status" value="1"/>
</dbReference>
<evidence type="ECO:0000313" key="16">
    <source>
        <dbReference type="Proteomes" id="UP000078534"/>
    </source>
</evidence>
<keyword evidence="4 9" id="KW-0028">Amino-acid biosynthesis</keyword>
<comment type="pathway">
    <text evidence="9 12">Amino-acid biosynthesis; L-proline biosynthesis; L-proline from L-glutamate 5-semialdehyde: step 1/1.</text>
</comment>
<dbReference type="InterPro" id="IPR008927">
    <property type="entry name" value="6-PGluconate_DH-like_C_sf"/>
</dbReference>
<dbReference type="SUPFAM" id="SSF48179">
    <property type="entry name" value="6-phosphogluconate dehydrogenase C-terminal domain-like"/>
    <property type="match status" value="1"/>
</dbReference>
<comment type="catalytic activity">
    <reaction evidence="9 12">
        <text>L-proline + NADP(+) = (S)-1-pyrroline-5-carboxylate + NADPH + 2 H(+)</text>
        <dbReference type="Rhea" id="RHEA:14109"/>
        <dbReference type="ChEBI" id="CHEBI:15378"/>
        <dbReference type="ChEBI" id="CHEBI:17388"/>
        <dbReference type="ChEBI" id="CHEBI:57783"/>
        <dbReference type="ChEBI" id="CHEBI:58349"/>
        <dbReference type="ChEBI" id="CHEBI:60039"/>
        <dbReference type="EC" id="1.5.1.2"/>
    </reaction>
</comment>
<dbReference type="InterPro" id="IPR053790">
    <property type="entry name" value="P5CR-like_CS"/>
</dbReference>
<evidence type="ECO:0000256" key="1">
    <source>
        <dbReference type="ARBA" id="ARBA00004496"/>
    </source>
</evidence>
<evidence type="ECO:0000313" key="15">
    <source>
        <dbReference type="EMBL" id="OAS86768.1"/>
    </source>
</evidence>
<feature type="domain" description="Pyrroline-5-carboxylate reductase catalytic N-terminal" evidence="13">
    <location>
        <begin position="6"/>
        <end position="102"/>
    </location>
</feature>
<dbReference type="PANTHER" id="PTHR11645:SF49">
    <property type="entry name" value="PYRROLINE-5-CARBOXYLATE REDUCTASE 1"/>
    <property type="match status" value="1"/>
</dbReference>
<evidence type="ECO:0000259" key="14">
    <source>
        <dbReference type="Pfam" id="PF14748"/>
    </source>
</evidence>
<dbReference type="RefSeq" id="WP_066331266.1">
    <property type="nucleotide sequence ID" value="NZ_LWSG01000012.1"/>
</dbReference>
<evidence type="ECO:0000256" key="6">
    <source>
        <dbReference type="ARBA" id="ARBA00022857"/>
    </source>
</evidence>
<dbReference type="Pfam" id="PF03807">
    <property type="entry name" value="F420_oxidored"/>
    <property type="match status" value="1"/>
</dbReference>
<comment type="similarity">
    <text evidence="2 9 12">Belongs to the pyrroline-5-carboxylate reductase family.</text>
</comment>
<evidence type="ECO:0000256" key="9">
    <source>
        <dbReference type="HAMAP-Rule" id="MF_01925"/>
    </source>
</evidence>
<evidence type="ECO:0000256" key="11">
    <source>
        <dbReference type="PIRSR" id="PIRSR000193-1"/>
    </source>
</evidence>
<dbReference type="InterPro" id="IPR036291">
    <property type="entry name" value="NAD(P)-bd_dom_sf"/>
</dbReference>
<comment type="caution">
    <text evidence="15">The sequence shown here is derived from an EMBL/GenBank/DDBJ whole genome shotgun (WGS) entry which is preliminary data.</text>
</comment>
<name>A0A179SZT9_9BACI</name>
<dbReference type="HAMAP" id="MF_01925">
    <property type="entry name" value="P5C_reductase"/>
    <property type="match status" value="1"/>
</dbReference>
<feature type="domain" description="Pyrroline-5-carboxylate reductase dimerisation" evidence="14">
    <location>
        <begin position="165"/>
        <end position="268"/>
    </location>
</feature>
<evidence type="ECO:0000256" key="3">
    <source>
        <dbReference type="ARBA" id="ARBA00022490"/>
    </source>
</evidence>
<gene>
    <name evidence="9" type="primary">proC</name>
    <name evidence="15" type="ORF">A6K24_04455</name>
</gene>
<evidence type="ECO:0000256" key="4">
    <source>
        <dbReference type="ARBA" id="ARBA00022605"/>
    </source>
</evidence>
<evidence type="ECO:0000256" key="2">
    <source>
        <dbReference type="ARBA" id="ARBA00005525"/>
    </source>
</evidence>
<dbReference type="STRING" id="152268.A6K24_04455"/>
<keyword evidence="7 9" id="KW-0560">Oxidoreductase</keyword>
<keyword evidence="16" id="KW-1185">Reference proteome</keyword>
<dbReference type="Pfam" id="PF14748">
    <property type="entry name" value="P5CR_dimer"/>
    <property type="match status" value="1"/>
</dbReference>
<dbReference type="InterPro" id="IPR000304">
    <property type="entry name" value="Pyrroline-COOH_reductase"/>
</dbReference>
<dbReference type="UniPathway" id="UPA00098">
    <property type="reaction ID" value="UER00361"/>
</dbReference>
<proteinExistence type="inferred from homology"/>
<dbReference type="AlphaFoldDB" id="A0A179SZT9"/>
<reference evidence="16" key="1">
    <citation type="submission" date="2016-04" db="EMBL/GenBank/DDBJ databases">
        <authorList>
            <person name="Lyu Z."/>
            <person name="Lyu W."/>
        </authorList>
    </citation>
    <scope>NUCLEOTIDE SEQUENCE [LARGE SCALE GENOMIC DNA]</scope>
    <source>
        <strain evidence="16">C44</strain>
    </source>
</reference>
<dbReference type="PROSITE" id="PS00521">
    <property type="entry name" value="P5CR"/>
    <property type="match status" value="1"/>
</dbReference>
<dbReference type="PANTHER" id="PTHR11645">
    <property type="entry name" value="PYRROLINE-5-CARBOXYLATE REDUCTASE"/>
    <property type="match status" value="1"/>
</dbReference>
<evidence type="ECO:0000259" key="13">
    <source>
        <dbReference type="Pfam" id="PF03807"/>
    </source>
</evidence>
<dbReference type="FunFam" id="3.40.50.720:FF:000190">
    <property type="entry name" value="Pyrroline-5-carboxylate reductase"/>
    <property type="match status" value="1"/>
</dbReference>
<dbReference type="GO" id="GO:0004735">
    <property type="term" value="F:pyrroline-5-carboxylate reductase activity"/>
    <property type="evidence" value="ECO:0007669"/>
    <property type="project" value="UniProtKB-UniRule"/>
</dbReference>
<comment type="subcellular location">
    <subcellularLocation>
        <location evidence="1 9">Cytoplasm</location>
    </subcellularLocation>
</comment>
<keyword evidence="6 9" id="KW-0521">NADP</keyword>
<feature type="binding site" evidence="11">
    <location>
        <begin position="73"/>
        <end position="76"/>
    </location>
    <ligand>
        <name>NADP(+)</name>
        <dbReference type="ChEBI" id="CHEBI:58349"/>
    </ligand>
</feature>
<dbReference type="InterPro" id="IPR028939">
    <property type="entry name" value="P5C_Rdtase_cat_N"/>
</dbReference>
<organism evidence="15 16">
    <name type="scientific">Metabacillus litoralis</name>
    <dbReference type="NCBI Taxonomy" id="152268"/>
    <lineage>
        <taxon>Bacteria</taxon>
        <taxon>Bacillati</taxon>
        <taxon>Bacillota</taxon>
        <taxon>Bacilli</taxon>
        <taxon>Bacillales</taxon>
        <taxon>Bacillaceae</taxon>
        <taxon>Metabacillus</taxon>
    </lineage>
</organism>
<evidence type="ECO:0000256" key="12">
    <source>
        <dbReference type="RuleBase" id="RU003903"/>
    </source>
</evidence>
<dbReference type="Gene3D" id="1.10.3730.10">
    <property type="entry name" value="ProC C-terminal domain-like"/>
    <property type="match status" value="1"/>
</dbReference>
<dbReference type="EC" id="1.5.1.2" evidence="9 10"/>
<evidence type="ECO:0000256" key="8">
    <source>
        <dbReference type="ARBA" id="ARBA00058118"/>
    </source>
</evidence>
<keyword evidence="5 9" id="KW-0641">Proline biosynthesis</keyword>
<comment type="function">
    <text evidence="8 9">Catalyzes the reduction of 1-pyrroline-5-carboxylate (PCA) to L-proline.</text>
</comment>
<keyword evidence="3 9" id="KW-0963">Cytoplasm</keyword>
<evidence type="ECO:0000256" key="7">
    <source>
        <dbReference type="ARBA" id="ARBA00023002"/>
    </source>
</evidence>
<dbReference type="FunFam" id="1.10.3730.10:FF:000001">
    <property type="entry name" value="Pyrroline-5-carboxylate reductase"/>
    <property type="match status" value="1"/>
</dbReference>
<sequence length="283" mass="30630">MLYNKTIAFLGAGSMAEAMISGLVKSGEIPAEQIIATNRSNQERLTALESNYGIKGVKRENLQFDQIDIFILAMKPKDVDNALNDIKSHIKPNQLILSVLAGITTSYLEQNLHKGQQVVRVMPNTSSTIGESATAISPGHETADENVKLTKILLECIGEVYKIEEKDMDIFTGLAGSGPAYFYYLMEHMEQQGVLAGLNIETTRQIIAQTIVGAAKMIQKQDKTPTVLRENVTSPNGTTAAGLDALDENGGGIAISKAVEHAAKRSKEISEQIQESLLVGSLK</sequence>
<dbReference type="NCBIfam" id="TIGR00112">
    <property type="entry name" value="proC"/>
    <property type="match status" value="1"/>
</dbReference>
<dbReference type="SUPFAM" id="SSF51735">
    <property type="entry name" value="NAD(P)-binding Rossmann-fold domains"/>
    <property type="match status" value="1"/>
</dbReference>
<dbReference type="InterPro" id="IPR029036">
    <property type="entry name" value="P5CR_dimer"/>
</dbReference>
<dbReference type="GO" id="GO:0005737">
    <property type="term" value="C:cytoplasm"/>
    <property type="evidence" value="ECO:0007669"/>
    <property type="project" value="UniProtKB-SubCell"/>
</dbReference>